<sequence>MLLATLLIDYPILRETLSHTSDVTVTWEQSDLTEDGDHQLLVWVDGDEFAAFDAALEADPTVTAPVRVVEFDERRLYQLELTPEGHRSSVYPLVIEEGGVLQEVTATSEGWRFRVAFPSDEALERFYAFFVEQDLEVELRKLYEKGESVGGAGTRSEFGMTEYQHEALVAAVDAGYLDIPRSCSLAELGDRLGISPNATSERFRRGVKTLIENTVYPADQSS</sequence>
<gene>
    <name evidence="5" type="ORF">FEJ81_04150</name>
</gene>
<proteinExistence type="predicted"/>
<evidence type="ECO:0000259" key="4">
    <source>
        <dbReference type="Pfam" id="PF15915"/>
    </source>
</evidence>
<name>A0A4V1FZ82_9EURY</name>
<dbReference type="OrthoDB" id="202021at2157"/>
<evidence type="ECO:0000313" key="6">
    <source>
        <dbReference type="Proteomes" id="UP000302218"/>
    </source>
</evidence>
<evidence type="ECO:0000256" key="1">
    <source>
        <dbReference type="ARBA" id="ARBA00023015"/>
    </source>
</evidence>
<keyword evidence="1" id="KW-0805">Transcription regulation</keyword>
<keyword evidence="2" id="KW-0804">Transcription</keyword>
<dbReference type="Pfam" id="PF15915">
    <property type="entry name" value="BAT"/>
    <property type="match status" value="1"/>
</dbReference>
<evidence type="ECO:0000313" key="5">
    <source>
        <dbReference type="EMBL" id="QCS41583.1"/>
    </source>
</evidence>
<accession>A0A4V1FZ82</accession>
<evidence type="ECO:0000256" key="2">
    <source>
        <dbReference type="ARBA" id="ARBA00023163"/>
    </source>
</evidence>
<dbReference type="PANTHER" id="PTHR34236:SF1">
    <property type="entry name" value="DIMETHYL SULFOXIDE REDUCTASE TRANSCRIPTIONAL ACTIVATOR"/>
    <property type="match status" value="1"/>
</dbReference>
<dbReference type="GeneID" id="40264436"/>
<feature type="domain" description="HTH bat-type" evidence="3">
    <location>
        <begin position="160"/>
        <end position="212"/>
    </location>
</feature>
<evidence type="ECO:0000259" key="3">
    <source>
        <dbReference type="Pfam" id="PF04967"/>
    </source>
</evidence>
<dbReference type="Proteomes" id="UP000302218">
    <property type="component" value="Chromosome"/>
</dbReference>
<dbReference type="PANTHER" id="PTHR34236">
    <property type="entry name" value="DIMETHYL SULFOXIDE REDUCTASE TRANSCRIPTIONAL ACTIVATOR"/>
    <property type="match status" value="1"/>
</dbReference>
<dbReference type="Pfam" id="PF04967">
    <property type="entry name" value="HTH_10"/>
    <property type="match status" value="1"/>
</dbReference>
<dbReference type="EMBL" id="CP040330">
    <property type="protein sequence ID" value="QCS41583.1"/>
    <property type="molecule type" value="Genomic_DNA"/>
</dbReference>
<dbReference type="InterPro" id="IPR007050">
    <property type="entry name" value="HTH_bacterioopsin"/>
</dbReference>
<organism evidence="5 6">
    <name type="scientific">Natrinema versiforme</name>
    <dbReference type="NCBI Taxonomy" id="88724"/>
    <lineage>
        <taxon>Archaea</taxon>
        <taxon>Methanobacteriati</taxon>
        <taxon>Methanobacteriota</taxon>
        <taxon>Stenosarchaea group</taxon>
        <taxon>Halobacteria</taxon>
        <taxon>Halobacteriales</taxon>
        <taxon>Natrialbaceae</taxon>
        <taxon>Natrinema</taxon>
    </lineage>
</organism>
<reference evidence="6" key="1">
    <citation type="submission" date="2019-05" db="EMBL/GenBank/DDBJ databases">
        <title>Genome sequence and methylation pattern of the halophilic Archaeon Natrinema versiforme BOL5-4.</title>
        <authorList>
            <person name="DasSarma P."/>
            <person name="Anton B.P."/>
            <person name="DasSarma S.L."/>
            <person name="Martinez F.L."/>
            <person name="Guzman D."/>
            <person name="Roberts R.J."/>
            <person name="DasSarma S."/>
        </authorList>
    </citation>
    <scope>NUCLEOTIDE SEQUENCE [LARGE SCALE GENOMIC DNA]</scope>
    <source>
        <strain evidence="6">BOL5-4</strain>
    </source>
</reference>
<dbReference type="KEGG" id="nvr:FEJ81_04150"/>
<feature type="domain" description="Bacterioopsin transcriptional activator GAF and HTH associated" evidence="4">
    <location>
        <begin position="16"/>
        <end position="147"/>
    </location>
</feature>
<dbReference type="RefSeq" id="WP_138244090.1">
    <property type="nucleotide sequence ID" value="NZ_CP040330.1"/>
</dbReference>
<protein>
    <submittedName>
        <fullName evidence="5">Bacterio-opsin activator</fullName>
    </submittedName>
</protein>
<dbReference type="AlphaFoldDB" id="A0A4V1FZ82"/>
<dbReference type="InterPro" id="IPR031803">
    <property type="entry name" value="BAT_GAF/HTH-assoc"/>
</dbReference>